<sequence length="56" mass="6759">MKKVNNKQKVVRMSEDLVCKIKEAAYRNRRSENQEMLLRLEMSFDDRVQSVIRQCL</sequence>
<dbReference type="AlphaFoldDB" id="A0AAE2ZFP7"/>
<dbReference type="Pfam" id="PF03869">
    <property type="entry name" value="Arc"/>
    <property type="match status" value="1"/>
</dbReference>
<protein>
    <submittedName>
        <fullName evidence="2">Arc family DNA-binding protein</fullName>
    </submittedName>
</protein>
<dbReference type="InterPro" id="IPR013321">
    <property type="entry name" value="Arc_rbn_hlx_hlx"/>
</dbReference>
<dbReference type="InterPro" id="IPR005569">
    <property type="entry name" value="Arc_DNA-bd_dom"/>
</dbReference>
<dbReference type="Proteomes" id="UP001155882">
    <property type="component" value="Unassembled WGS sequence"/>
</dbReference>
<name>A0AAE2ZFP7_PRORE</name>
<gene>
    <name evidence="2" type="ORF">KYI77_20880</name>
</gene>
<dbReference type="GO" id="GO:0006355">
    <property type="term" value="P:regulation of DNA-templated transcription"/>
    <property type="evidence" value="ECO:0007669"/>
    <property type="project" value="InterPro"/>
</dbReference>
<proteinExistence type="predicted"/>
<dbReference type="GO" id="GO:0043565">
    <property type="term" value="F:sequence-specific DNA binding"/>
    <property type="evidence" value="ECO:0007669"/>
    <property type="project" value="UniProtKB-ARBA"/>
</dbReference>
<reference evidence="2" key="1">
    <citation type="submission" date="2021-07" db="EMBL/GenBank/DDBJ databases">
        <authorList>
            <person name="Stanton E."/>
        </authorList>
    </citation>
    <scope>NUCLEOTIDE SEQUENCE</scope>
    <source>
        <strain evidence="2">2021EL-01139</strain>
    </source>
</reference>
<evidence type="ECO:0000259" key="1">
    <source>
        <dbReference type="Pfam" id="PF03869"/>
    </source>
</evidence>
<feature type="domain" description="Arc-like DNA binding" evidence="1">
    <location>
        <begin position="9"/>
        <end position="45"/>
    </location>
</feature>
<organism evidence="2 3">
    <name type="scientific">Providencia rettgeri</name>
    <dbReference type="NCBI Taxonomy" id="587"/>
    <lineage>
        <taxon>Bacteria</taxon>
        <taxon>Pseudomonadati</taxon>
        <taxon>Pseudomonadota</taxon>
        <taxon>Gammaproteobacteria</taxon>
        <taxon>Enterobacterales</taxon>
        <taxon>Morganellaceae</taxon>
        <taxon>Providencia</taxon>
    </lineage>
</organism>
<accession>A0AAE2ZFP7</accession>
<dbReference type="InterPro" id="IPR010985">
    <property type="entry name" value="Ribbon_hlx_hlx"/>
</dbReference>
<dbReference type="SUPFAM" id="SSF47598">
    <property type="entry name" value="Ribbon-helix-helix"/>
    <property type="match status" value="1"/>
</dbReference>
<keyword evidence="2" id="KW-0238">DNA-binding</keyword>
<comment type="caution">
    <text evidence="2">The sequence shown here is derived from an EMBL/GenBank/DDBJ whole genome shotgun (WGS) entry which is preliminary data.</text>
</comment>
<dbReference type="EMBL" id="JAHWLI010000120">
    <property type="protein sequence ID" value="MBW3118897.1"/>
    <property type="molecule type" value="Genomic_DNA"/>
</dbReference>
<evidence type="ECO:0000313" key="2">
    <source>
        <dbReference type="EMBL" id="MBW3118897.1"/>
    </source>
</evidence>
<evidence type="ECO:0000313" key="3">
    <source>
        <dbReference type="Proteomes" id="UP001155882"/>
    </source>
</evidence>
<dbReference type="Gene3D" id="1.10.1220.10">
    <property type="entry name" value="Met repressor-like"/>
    <property type="match status" value="1"/>
</dbReference>